<keyword evidence="5" id="KW-0520">NAD</keyword>
<dbReference type="SMART" id="SM00839">
    <property type="entry name" value="ELFV_dehydrog"/>
    <property type="match status" value="1"/>
</dbReference>
<dbReference type="PANTHER" id="PTHR11606:SF13">
    <property type="entry name" value="GLUTAMATE DEHYDROGENASE 1, MITOCHONDRIAL"/>
    <property type="match status" value="1"/>
</dbReference>
<dbReference type="SUPFAM" id="SSF53223">
    <property type="entry name" value="Aminoacid dehydrogenase-like, N-terminal domain"/>
    <property type="match status" value="1"/>
</dbReference>
<comment type="caution">
    <text evidence="8">The sequence shown here is derived from an EMBL/GenBank/DDBJ whole genome shotgun (WGS) entry which is preliminary data.</text>
</comment>
<dbReference type="GO" id="GO:0006538">
    <property type="term" value="P:L-glutamate catabolic process"/>
    <property type="evidence" value="ECO:0007669"/>
    <property type="project" value="TreeGrafter"/>
</dbReference>
<gene>
    <name evidence="8" type="ORF">ENW48_07750</name>
</gene>
<dbReference type="GO" id="GO:0004352">
    <property type="term" value="F:glutamate dehydrogenase (NAD+) activity"/>
    <property type="evidence" value="ECO:0007669"/>
    <property type="project" value="TreeGrafter"/>
</dbReference>
<dbReference type="InterPro" id="IPR046346">
    <property type="entry name" value="Aminoacid_DH-like_N_sf"/>
</dbReference>
<dbReference type="InterPro" id="IPR006096">
    <property type="entry name" value="Glu/Leu/Phe/Val/Trp_DH_C"/>
</dbReference>
<keyword evidence="5" id="KW-0547">Nucleotide-binding</keyword>
<dbReference type="InterPro" id="IPR033922">
    <property type="entry name" value="NAD_bind_Glu_DH"/>
</dbReference>
<feature type="binding site" evidence="5">
    <location>
        <position position="62"/>
    </location>
    <ligand>
        <name>substrate</name>
    </ligand>
</feature>
<comment type="similarity">
    <text evidence="1 3">Belongs to the Glu/Leu/Phe/Val dehydrogenases family.</text>
</comment>
<accession>A0A7C5AMB1</accession>
<feature type="active site" description="Proton donor" evidence="4">
    <location>
        <position position="74"/>
    </location>
</feature>
<dbReference type="InterPro" id="IPR006097">
    <property type="entry name" value="Glu/Leu/Phe/Val/Trp_DH_dimer"/>
</dbReference>
<evidence type="ECO:0000256" key="1">
    <source>
        <dbReference type="ARBA" id="ARBA00006382"/>
    </source>
</evidence>
<dbReference type="Gene3D" id="3.40.50.720">
    <property type="entry name" value="NAD(P)-binding Rossmann-like Domain"/>
    <property type="match status" value="1"/>
</dbReference>
<dbReference type="EMBL" id="DTKJ01000055">
    <property type="protein sequence ID" value="HGZ12095.1"/>
    <property type="molecule type" value="Genomic_DNA"/>
</dbReference>
<sequence length="367" mass="39836">MFRYADELGPAKIIHIQEPSVNLKAVLVVDNVAAGPAIGGVRLAPDVTTEECVRLARAMTLKNAAAGLPHGGAKVVLLGDPNLPRSDKERLIRALACALKDERDYIFGPDMGTDEECMAWVKDEIGRAAGLPAEVGGIPLDELGATGWGLRHATEVAMEYCDLKLKHARLVIQGFGAVGKHAARFLTKKKAVLVGAADSQGAVYHPDGLEVEELIKLKDTGHSVIHYPRGEKFPREQVIDFDCDIWIPAARPDVVHEGNVHRLRARLVVQGANIPITYEAEKYLHHKGVLCIPDFIANAGGVICAAMEYAGATQAAAFEAIEEKVSHNTRLVLEEAKAKNILPRDAALNLAVRRVKKAMALRRWGLF</sequence>
<dbReference type="InterPro" id="IPR033524">
    <property type="entry name" value="Glu/Leu/Phe/Val_DH_AS"/>
</dbReference>
<evidence type="ECO:0000256" key="2">
    <source>
        <dbReference type="ARBA" id="ARBA00023002"/>
    </source>
</evidence>
<evidence type="ECO:0000313" key="8">
    <source>
        <dbReference type="EMBL" id="HGZ12095.1"/>
    </source>
</evidence>
<dbReference type="CDD" id="cd01076">
    <property type="entry name" value="NAD_bind_1_Glu_DH"/>
    <property type="match status" value="1"/>
</dbReference>
<dbReference type="InterPro" id="IPR036291">
    <property type="entry name" value="NAD(P)-bd_dom_sf"/>
</dbReference>
<evidence type="ECO:0000256" key="4">
    <source>
        <dbReference type="PIRSR" id="PIRSR000185-1"/>
    </source>
</evidence>
<dbReference type="InterPro" id="IPR014362">
    <property type="entry name" value="Glu_DH"/>
</dbReference>
<evidence type="ECO:0000259" key="7">
    <source>
        <dbReference type="SMART" id="SM00839"/>
    </source>
</evidence>
<keyword evidence="2 3" id="KW-0560">Oxidoreductase</keyword>
<dbReference type="PANTHER" id="PTHR11606">
    <property type="entry name" value="GLUTAMATE DEHYDROGENASE"/>
    <property type="match status" value="1"/>
</dbReference>
<name>A0A7C5AMB1_9BACT</name>
<reference evidence="8" key="1">
    <citation type="journal article" date="2020" name="mSystems">
        <title>Genome- and Community-Level Interaction Insights into Carbon Utilization and Element Cycling Functions of Hydrothermarchaeota in Hydrothermal Sediment.</title>
        <authorList>
            <person name="Zhou Z."/>
            <person name="Liu Y."/>
            <person name="Xu W."/>
            <person name="Pan J."/>
            <person name="Luo Z.H."/>
            <person name="Li M."/>
        </authorList>
    </citation>
    <scope>NUCLEOTIDE SEQUENCE [LARGE SCALE GENOMIC DNA]</scope>
    <source>
        <strain evidence="8">SpSt-853</strain>
    </source>
</reference>
<dbReference type="PROSITE" id="PS00074">
    <property type="entry name" value="GLFV_DEHYDROGENASE"/>
    <property type="match status" value="1"/>
</dbReference>
<feature type="binding site" evidence="5">
    <location>
        <position position="146"/>
    </location>
    <ligand>
        <name>NAD(+)</name>
        <dbReference type="ChEBI" id="CHEBI:57540"/>
    </ligand>
</feature>
<dbReference type="PIRSF" id="PIRSF000185">
    <property type="entry name" value="Glu_DH"/>
    <property type="match status" value="1"/>
</dbReference>
<feature type="domain" description="Glutamate/phenylalanine/leucine/valine/L-tryptophan dehydrogenase C-terminal" evidence="7">
    <location>
        <begin position="137"/>
        <end position="363"/>
    </location>
</feature>
<dbReference type="SUPFAM" id="SSF51735">
    <property type="entry name" value="NAD(P)-binding Rossmann-fold domains"/>
    <property type="match status" value="1"/>
</dbReference>
<dbReference type="Pfam" id="PF00208">
    <property type="entry name" value="ELFV_dehydrog"/>
    <property type="match status" value="1"/>
</dbReference>
<dbReference type="Pfam" id="PF02812">
    <property type="entry name" value="ELFV_dehydrog_N"/>
    <property type="match status" value="1"/>
</dbReference>
<evidence type="ECO:0000256" key="5">
    <source>
        <dbReference type="PIRSR" id="PIRSR000185-2"/>
    </source>
</evidence>
<protein>
    <recommendedName>
        <fullName evidence="3">Glutamate dehydrogenase</fullName>
    </recommendedName>
</protein>
<proteinExistence type="inferred from homology"/>
<dbReference type="AlphaFoldDB" id="A0A7C5AMB1"/>
<evidence type="ECO:0000256" key="6">
    <source>
        <dbReference type="PIRSR" id="PIRSR000185-3"/>
    </source>
</evidence>
<organism evidence="8">
    <name type="scientific">Desulfobacca acetoxidans</name>
    <dbReference type="NCBI Taxonomy" id="60893"/>
    <lineage>
        <taxon>Bacteria</taxon>
        <taxon>Pseudomonadati</taxon>
        <taxon>Thermodesulfobacteriota</taxon>
        <taxon>Desulfobaccia</taxon>
        <taxon>Desulfobaccales</taxon>
        <taxon>Desulfobaccaceae</taxon>
        <taxon>Desulfobacca</taxon>
    </lineage>
</organism>
<dbReference type="GO" id="GO:0000166">
    <property type="term" value="F:nucleotide binding"/>
    <property type="evidence" value="ECO:0007669"/>
    <property type="project" value="UniProtKB-KW"/>
</dbReference>
<feature type="site" description="Important for catalysis" evidence="6">
    <location>
        <position position="110"/>
    </location>
</feature>
<evidence type="ECO:0000256" key="3">
    <source>
        <dbReference type="PIRNR" id="PIRNR000185"/>
    </source>
</evidence>
<dbReference type="Gene3D" id="3.40.50.10860">
    <property type="entry name" value="Leucine Dehydrogenase, chain A, domain 1"/>
    <property type="match status" value="1"/>
</dbReference>